<gene>
    <name evidence="1" type="ORF">HanXRQr2_Chr14g0636211</name>
</gene>
<protein>
    <submittedName>
        <fullName evidence="1">Uncharacterized protein</fullName>
    </submittedName>
</protein>
<dbReference type="Proteomes" id="UP000215914">
    <property type="component" value="Unassembled WGS sequence"/>
</dbReference>
<dbReference type="EMBL" id="MNCJ02000329">
    <property type="protein sequence ID" value="KAF5768418.1"/>
    <property type="molecule type" value="Genomic_DNA"/>
</dbReference>
<reference evidence="1" key="2">
    <citation type="submission" date="2020-06" db="EMBL/GenBank/DDBJ databases">
        <title>Helianthus annuus Genome sequencing and assembly Release 2.</title>
        <authorList>
            <person name="Gouzy J."/>
            <person name="Langlade N."/>
            <person name="Munos S."/>
        </authorList>
    </citation>
    <scope>NUCLEOTIDE SEQUENCE</scope>
    <source>
        <tissue evidence="1">Leaves</tissue>
    </source>
</reference>
<sequence>MKEPRFWEIVGGNLLPLKASTEAIDSSYRFKLNHVMRREFNG</sequence>
<dbReference type="AlphaFoldDB" id="A0A9K3H727"/>
<name>A0A9K3H727_HELAN</name>
<organism evidence="1 2">
    <name type="scientific">Helianthus annuus</name>
    <name type="common">Common sunflower</name>
    <dbReference type="NCBI Taxonomy" id="4232"/>
    <lineage>
        <taxon>Eukaryota</taxon>
        <taxon>Viridiplantae</taxon>
        <taxon>Streptophyta</taxon>
        <taxon>Embryophyta</taxon>
        <taxon>Tracheophyta</taxon>
        <taxon>Spermatophyta</taxon>
        <taxon>Magnoliopsida</taxon>
        <taxon>eudicotyledons</taxon>
        <taxon>Gunneridae</taxon>
        <taxon>Pentapetalae</taxon>
        <taxon>asterids</taxon>
        <taxon>campanulids</taxon>
        <taxon>Asterales</taxon>
        <taxon>Asteraceae</taxon>
        <taxon>Asteroideae</taxon>
        <taxon>Heliantheae alliance</taxon>
        <taxon>Heliantheae</taxon>
        <taxon>Helianthus</taxon>
    </lineage>
</organism>
<comment type="caution">
    <text evidence="1">The sequence shown here is derived from an EMBL/GenBank/DDBJ whole genome shotgun (WGS) entry which is preliminary data.</text>
</comment>
<dbReference type="Gramene" id="mRNA:HanXRQr2_Chr14g0636211">
    <property type="protein sequence ID" value="mRNA:HanXRQr2_Chr14g0636211"/>
    <property type="gene ID" value="HanXRQr2_Chr14g0636211"/>
</dbReference>
<keyword evidence="2" id="KW-1185">Reference proteome</keyword>
<proteinExistence type="predicted"/>
<accession>A0A9K3H727</accession>
<evidence type="ECO:0000313" key="2">
    <source>
        <dbReference type="Proteomes" id="UP000215914"/>
    </source>
</evidence>
<reference evidence="1" key="1">
    <citation type="journal article" date="2017" name="Nature">
        <title>The sunflower genome provides insights into oil metabolism, flowering and Asterid evolution.</title>
        <authorList>
            <person name="Badouin H."/>
            <person name="Gouzy J."/>
            <person name="Grassa C.J."/>
            <person name="Murat F."/>
            <person name="Staton S.E."/>
            <person name="Cottret L."/>
            <person name="Lelandais-Briere C."/>
            <person name="Owens G.L."/>
            <person name="Carrere S."/>
            <person name="Mayjonade B."/>
            <person name="Legrand L."/>
            <person name="Gill N."/>
            <person name="Kane N.C."/>
            <person name="Bowers J.E."/>
            <person name="Hubner S."/>
            <person name="Bellec A."/>
            <person name="Berard A."/>
            <person name="Berges H."/>
            <person name="Blanchet N."/>
            <person name="Boniface M.C."/>
            <person name="Brunel D."/>
            <person name="Catrice O."/>
            <person name="Chaidir N."/>
            <person name="Claudel C."/>
            <person name="Donnadieu C."/>
            <person name="Faraut T."/>
            <person name="Fievet G."/>
            <person name="Helmstetter N."/>
            <person name="King M."/>
            <person name="Knapp S.J."/>
            <person name="Lai Z."/>
            <person name="Le Paslier M.C."/>
            <person name="Lippi Y."/>
            <person name="Lorenzon L."/>
            <person name="Mandel J.R."/>
            <person name="Marage G."/>
            <person name="Marchand G."/>
            <person name="Marquand E."/>
            <person name="Bret-Mestries E."/>
            <person name="Morien E."/>
            <person name="Nambeesan S."/>
            <person name="Nguyen T."/>
            <person name="Pegot-Espagnet P."/>
            <person name="Pouilly N."/>
            <person name="Raftis F."/>
            <person name="Sallet E."/>
            <person name="Schiex T."/>
            <person name="Thomas J."/>
            <person name="Vandecasteele C."/>
            <person name="Vares D."/>
            <person name="Vear F."/>
            <person name="Vautrin S."/>
            <person name="Crespi M."/>
            <person name="Mangin B."/>
            <person name="Burke J.M."/>
            <person name="Salse J."/>
            <person name="Munos S."/>
            <person name="Vincourt P."/>
            <person name="Rieseberg L.H."/>
            <person name="Langlade N.B."/>
        </authorList>
    </citation>
    <scope>NUCLEOTIDE SEQUENCE</scope>
    <source>
        <tissue evidence="1">Leaves</tissue>
    </source>
</reference>
<evidence type="ECO:0000313" key="1">
    <source>
        <dbReference type="EMBL" id="KAF5768418.1"/>
    </source>
</evidence>